<feature type="compositionally biased region" description="Basic and acidic residues" evidence="6">
    <location>
        <begin position="524"/>
        <end position="535"/>
    </location>
</feature>
<evidence type="ECO:0000256" key="4">
    <source>
        <dbReference type="ARBA" id="ARBA00022833"/>
    </source>
</evidence>
<dbReference type="FunFam" id="2.10.230.10:FF:000001">
    <property type="entry name" value="DnaJ subfamily A member 2"/>
    <property type="match status" value="1"/>
</dbReference>
<dbReference type="InterPro" id="IPR001623">
    <property type="entry name" value="DnaJ_domain"/>
</dbReference>
<evidence type="ECO:0000259" key="8">
    <source>
        <dbReference type="PROSITE" id="PS51188"/>
    </source>
</evidence>
<evidence type="ECO:0008006" key="11">
    <source>
        <dbReference type="Google" id="ProtNLM"/>
    </source>
</evidence>
<dbReference type="PRINTS" id="PR00625">
    <property type="entry name" value="JDOMAIN"/>
</dbReference>
<feature type="domain" description="J" evidence="7">
    <location>
        <begin position="96"/>
        <end position="158"/>
    </location>
</feature>
<dbReference type="PANTHER" id="PTHR43888">
    <property type="entry name" value="DNAJ-LIKE-2, ISOFORM A-RELATED"/>
    <property type="match status" value="1"/>
</dbReference>
<dbReference type="GO" id="GO:0051082">
    <property type="term" value="F:unfolded protein binding"/>
    <property type="evidence" value="ECO:0007669"/>
    <property type="project" value="InterPro"/>
</dbReference>
<dbReference type="GO" id="GO:0008270">
    <property type="term" value="F:zinc ion binding"/>
    <property type="evidence" value="ECO:0007669"/>
    <property type="project" value="UniProtKB-KW"/>
</dbReference>
<reference evidence="9 10" key="1">
    <citation type="submission" date="2020-04" db="EMBL/GenBank/DDBJ databases">
        <title>Perkinsus olseni comparative genomics.</title>
        <authorList>
            <person name="Bogema D.R."/>
        </authorList>
    </citation>
    <scope>NUCLEOTIDE SEQUENCE [LARGE SCALE GENOMIC DNA]</scope>
    <source>
        <strain evidence="9">ATCC PRA-31</strain>
    </source>
</reference>
<feature type="region of interest" description="Disordered" evidence="6">
    <location>
        <begin position="467"/>
        <end position="597"/>
    </location>
</feature>
<dbReference type="InterPro" id="IPR044713">
    <property type="entry name" value="DNJA1/2-like"/>
</dbReference>
<dbReference type="Pfam" id="PF01556">
    <property type="entry name" value="DnaJ_C"/>
    <property type="match status" value="1"/>
</dbReference>
<keyword evidence="3 5" id="KW-0863">Zinc-finger</keyword>
<dbReference type="InterPro" id="IPR008971">
    <property type="entry name" value="HSP40/DnaJ_pept-bd"/>
</dbReference>
<evidence type="ECO:0000313" key="10">
    <source>
        <dbReference type="Proteomes" id="UP000572268"/>
    </source>
</evidence>
<protein>
    <recommendedName>
        <fullName evidence="11">DnaJ (Hsp40), sub A, member 4</fullName>
    </recommendedName>
</protein>
<feature type="compositionally biased region" description="Gly residues" evidence="6">
    <location>
        <begin position="161"/>
        <end position="178"/>
    </location>
</feature>
<dbReference type="PROSITE" id="PS51188">
    <property type="entry name" value="ZF_CR"/>
    <property type="match status" value="1"/>
</dbReference>
<dbReference type="InterPro" id="IPR036869">
    <property type="entry name" value="J_dom_sf"/>
</dbReference>
<dbReference type="InterPro" id="IPR001305">
    <property type="entry name" value="HSP_DnaJ_Cys-rich_dom"/>
</dbReference>
<feature type="zinc finger region" description="CR-type" evidence="5">
    <location>
        <begin position="233"/>
        <end position="314"/>
    </location>
</feature>
<keyword evidence="1 5" id="KW-0479">Metal-binding</keyword>
<dbReference type="HAMAP" id="MF_01152">
    <property type="entry name" value="DnaJ"/>
    <property type="match status" value="1"/>
</dbReference>
<dbReference type="Gene3D" id="1.10.287.110">
    <property type="entry name" value="DnaJ domain"/>
    <property type="match status" value="1"/>
</dbReference>
<dbReference type="CDD" id="cd06257">
    <property type="entry name" value="DnaJ"/>
    <property type="match status" value="1"/>
</dbReference>
<comment type="caution">
    <text evidence="9">The sequence shown here is derived from an EMBL/GenBank/DDBJ whole genome shotgun (WGS) entry which is preliminary data.</text>
</comment>
<dbReference type="Pfam" id="PF00226">
    <property type="entry name" value="DnaJ"/>
    <property type="match status" value="1"/>
</dbReference>
<dbReference type="GO" id="GO:0009408">
    <property type="term" value="P:response to heat"/>
    <property type="evidence" value="ECO:0007669"/>
    <property type="project" value="InterPro"/>
</dbReference>
<dbReference type="Proteomes" id="UP000572268">
    <property type="component" value="Unassembled WGS sequence"/>
</dbReference>
<gene>
    <name evidence="9" type="ORF">FOL46_001904</name>
</gene>
<dbReference type="InterPro" id="IPR002939">
    <property type="entry name" value="DnaJ_C"/>
</dbReference>
<evidence type="ECO:0000313" key="9">
    <source>
        <dbReference type="EMBL" id="KAF4668582.1"/>
    </source>
</evidence>
<dbReference type="Gene3D" id="2.10.230.10">
    <property type="entry name" value="Heat shock protein DnaJ, cysteine-rich domain"/>
    <property type="match status" value="1"/>
</dbReference>
<feature type="compositionally biased region" description="Basic and acidic residues" evidence="6">
    <location>
        <begin position="558"/>
        <end position="578"/>
    </location>
</feature>
<organism evidence="9 10">
    <name type="scientific">Perkinsus olseni</name>
    <name type="common">Perkinsus atlanticus</name>
    <dbReference type="NCBI Taxonomy" id="32597"/>
    <lineage>
        <taxon>Eukaryota</taxon>
        <taxon>Sar</taxon>
        <taxon>Alveolata</taxon>
        <taxon>Perkinsozoa</taxon>
        <taxon>Perkinsea</taxon>
        <taxon>Perkinsida</taxon>
        <taxon>Perkinsidae</taxon>
        <taxon>Perkinsus</taxon>
    </lineage>
</organism>
<evidence type="ECO:0000256" key="1">
    <source>
        <dbReference type="ARBA" id="ARBA00022723"/>
    </source>
</evidence>
<dbReference type="AlphaFoldDB" id="A0A7J6MAE9"/>
<dbReference type="InterPro" id="IPR036410">
    <property type="entry name" value="HSP_DnaJ_Cys-rich_dom_sf"/>
</dbReference>
<keyword evidence="2" id="KW-0677">Repeat</keyword>
<evidence type="ECO:0000256" key="3">
    <source>
        <dbReference type="ARBA" id="ARBA00022771"/>
    </source>
</evidence>
<dbReference type="SMART" id="SM00271">
    <property type="entry name" value="DnaJ"/>
    <property type="match status" value="1"/>
</dbReference>
<dbReference type="EMBL" id="JABANN010000157">
    <property type="protein sequence ID" value="KAF4668582.1"/>
    <property type="molecule type" value="Genomic_DNA"/>
</dbReference>
<accession>A0A7J6MAE9</accession>
<dbReference type="Pfam" id="PF00684">
    <property type="entry name" value="DnaJ_CXXCXGXG"/>
    <property type="match status" value="1"/>
</dbReference>
<dbReference type="CDD" id="cd10747">
    <property type="entry name" value="DnaJ_C"/>
    <property type="match status" value="1"/>
</dbReference>
<name>A0A7J6MAE9_PEROL</name>
<feature type="domain" description="CR-type" evidence="8">
    <location>
        <begin position="233"/>
        <end position="314"/>
    </location>
</feature>
<dbReference type="FunFam" id="2.60.260.20:FF:000003">
    <property type="entry name" value="DnaJ subfamily A member 2"/>
    <property type="match status" value="1"/>
</dbReference>
<evidence type="ECO:0000256" key="2">
    <source>
        <dbReference type="ARBA" id="ARBA00022737"/>
    </source>
</evidence>
<dbReference type="InterPro" id="IPR018253">
    <property type="entry name" value="DnaJ_domain_CS"/>
</dbReference>
<evidence type="ECO:0000256" key="6">
    <source>
        <dbReference type="SAM" id="MobiDB-lite"/>
    </source>
</evidence>
<proteinExistence type="inferred from homology"/>
<dbReference type="Gene3D" id="2.60.260.20">
    <property type="entry name" value="Urease metallochaperone UreE, N-terminal domain"/>
    <property type="match status" value="2"/>
</dbReference>
<dbReference type="CDD" id="cd10719">
    <property type="entry name" value="DnaJ_zf"/>
    <property type="match status" value="1"/>
</dbReference>
<keyword evidence="4 5" id="KW-0862">Zinc</keyword>
<dbReference type="SUPFAM" id="SSF49493">
    <property type="entry name" value="HSP40/DnaJ peptide-binding domain"/>
    <property type="match status" value="2"/>
</dbReference>
<sequence>MPLPPSACQQQQHLIGAIESTTARGYLTSLAARIPTNNTTPSAIPKTPSPPSRPAEGRRGVSTSSCSKRPPRPLFMSTSGQKRMYQTRRKTVDNNEYYKMLGLKRDASENDIKKAYKKMAFKYHPDRPEGDADKFKEISQAYEVLSDPDKRRIYDQYGEEGLNGGGPTPGGAGPGGNPFAGAAGFQDPFDLFAQMFGGAAGGRARYAGQEQALRRTPDVTYAMPVTLEQLYKGFTQKVKHVRDKKCSSCDGFGAHRFDPCTRCDGSGIVVETRQMGYTLFQQQSPCPACKGEGYKIPKDAVCKACHGKGYTKESDVLTVDIPPGTEDYHTITYPGMASERVQHQTGDVVITLVPSPSSSSSHFTCRLSADLVLDQTITLAQALCGFTFPLKHLDGNSYQVEGNDRTAVVRPGDIWVIKGMGMPMLHNSNNTSSGKYGDMYVRFNVSFPKALSDIPENDRLKIKDTIAETLPAEEQDDEKKVKGSEEEKTSDGNSKSIIQSVKDWFNTKSKPADDGDAAAPAADTTKKEQPKAPPREKRRPPMKVHTLYAQRLNGTESEVLKKRIKNEERRAKEREANYKRGSRGPGDDGNAAQCHQQ</sequence>
<dbReference type="GO" id="GO:0006457">
    <property type="term" value="P:protein folding"/>
    <property type="evidence" value="ECO:0007669"/>
    <property type="project" value="InterPro"/>
</dbReference>
<feature type="compositionally biased region" description="Basic and acidic residues" evidence="6">
    <location>
        <begin position="477"/>
        <end position="490"/>
    </location>
</feature>
<evidence type="ECO:0000256" key="5">
    <source>
        <dbReference type="PROSITE-ProRule" id="PRU00546"/>
    </source>
</evidence>
<dbReference type="GO" id="GO:0030544">
    <property type="term" value="F:Hsp70 protein binding"/>
    <property type="evidence" value="ECO:0007669"/>
    <property type="project" value="InterPro"/>
</dbReference>
<dbReference type="SUPFAM" id="SSF46565">
    <property type="entry name" value="Chaperone J-domain"/>
    <property type="match status" value="1"/>
</dbReference>
<dbReference type="PROSITE" id="PS50076">
    <property type="entry name" value="DNAJ_2"/>
    <property type="match status" value="1"/>
</dbReference>
<dbReference type="InterPro" id="IPR012724">
    <property type="entry name" value="DnaJ"/>
</dbReference>
<dbReference type="GO" id="GO:0005524">
    <property type="term" value="F:ATP binding"/>
    <property type="evidence" value="ECO:0007669"/>
    <property type="project" value="InterPro"/>
</dbReference>
<feature type="region of interest" description="Disordered" evidence="6">
    <location>
        <begin position="157"/>
        <end position="178"/>
    </location>
</feature>
<dbReference type="PROSITE" id="PS00636">
    <property type="entry name" value="DNAJ_1"/>
    <property type="match status" value="1"/>
</dbReference>
<dbReference type="SUPFAM" id="SSF57938">
    <property type="entry name" value="DnaJ/Hsp40 cysteine-rich domain"/>
    <property type="match status" value="1"/>
</dbReference>
<feature type="region of interest" description="Disordered" evidence="6">
    <location>
        <begin position="34"/>
        <end position="81"/>
    </location>
</feature>
<evidence type="ECO:0000259" key="7">
    <source>
        <dbReference type="PROSITE" id="PS50076"/>
    </source>
</evidence>